<sequence length="68" mass="8057">MVQSSCLLQIQAYRSHLRPFFVVCAFFHRHDGKRWRWILLRATADKRRWRWRSAVRQASEGTSGGPAN</sequence>
<evidence type="ECO:0000313" key="1">
    <source>
        <dbReference type="EMBL" id="KAI3807693.1"/>
    </source>
</evidence>
<name>A0ACB9IJI6_9ASTR</name>
<dbReference type="Proteomes" id="UP001056120">
    <property type="component" value="Linkage Group LG08"/>
</dbReference>
<proteinExistence type="predicted"/>
<reference evidence="2" key="1">
    <citation type="journal article" date="2022" name="Mol. Ecol. Resour.">
        <title>The genomes of chicory, endive, great burdock and yacon provide insights into Asteraceae palaeo-polyploidization history and plant inulin production.</title>
        <authorList>
            <person name="Fan W."/>
            <person name="Wang S."/>
            <person name="Wang H."/>
            <person name="Wang A."/>
            <person name="Jiang F."/>
            <person name="Liu H."/>
            <person name="Zhao H."/>
            <person name="Xu D."/>
            <person name="Zhang Y."/>
        </authorList>
    </citation>
    <scope>NUCLEOTIDE SEQUENCE [LARGE SCALE GENOMIC DNA]</scope>
    <source>
        <strain evidence="2">cv. Yunnan</strain>
    </source>
</reference>
<keyword evidence="2" id="KW-1185">Reference proteome</keyword>
<protein>
    <submittedName>
        <fullName evidence="1">Uncharacterized protein</fullName>
    </submittedName>
</protein>
<evidence type="ECO:0000313" key="2">
    <source>
        <dbReference type="Proteomes" id="UP001056120"/>
    </source>
</evidence>
<comment type="caution">
    <text evidence="1">The sequence shown here is derived from an EMBL/GenBank/DDBJ whole genome shotgun (WGS) entry which is preliminary data.</text>
</comment>
<organism evidence="1 2">
    <name type="scientific">Smallanthus sonchifolius</name>
    <dbReference type="NCBI Taxonomy" id="185202"/>
    <lineage>
        <taxon>Eukaryota</taxon>
        <taxon>Viridiplantae</taxon>
        <taxon>Streptophyta</taxon>
        <taxon>Embryophyta</taxon>
        <taxon>Tracheophyta</taxon>
        <taxon>Spermatophyta</taxon>
        <taxon>Magnoliopsida</taxon>
        <taxon>eudicotyledons</taxon>
        <taxon>Gunneridae</taxon>
        <taxon>Pentapetalae</taxon>
        <taxon>asterids</taxon>
        <taxon>campanulids</taxon>
        <taxon>Asterales</taxon>
        <taxon>Asteraceae</taxon>
        <taxon>Asteroideae</taxon>
        <taxon>Heliantheae alliance</taxon>
        <taxon>Millerieae</taxon>
        <taxon>Smallanthus</taxon>
    </lineage>
</organism>
<reference evidence="1 2" key="2">
    <citation type="journal article" date="2022" name="Mol. Ecol. Resour.">
        <title>The genomes of chicory, endive, great burdock and yacon provide insights into Asteraceae paleo-polyploidization history and plant inulin production.</title>
        <authorList>
            <person name="Fan W."/>
            <person name="Wang S."/>
            <person name="Wang H."/>
            <person name="Wang A."/>
            <person name="Jiang F."/>
            <person name="Liu H."/>
            <person name="Zhao H."/>
            <person name="Xu D."/>
            <person name="Zhang Y."/>
        </authorList>
    </citation>
    <scope>NUCLEOTIDE SEQUENCE [LARGE SCALE GENOMIC DNA]</scope>
    <source>
        <strain evidence="2">cv. Yunnan</strain>
        <tissue evidence="1">Leaves</tissue>
    </source>
</reference>
<gene>
    <name evidence="1" type="ORF">L1987_23627</name>
</gene>
<dbReference type="EMBL" id="CM042025">
    <property type="protein sequence ID" value="KAI3807693.1"/>
    <property type="molecule type" value="Genomic_DNA"/>
</dbReference>
<accession>A0ACB9IJI6</accession>